<accession>A0A699RFG3</accession>
<comment type="caution">
    <text evidence="2">The sequence shown here is derived from an EMBL/GenBank/DDBJ whole genome shotgun (WGS) entry which is preliminary data.</text>
</comment>
<proteinExistence type="predicted"/>
<feature type="compositionally biased region" description="Polar residues" evidence="1">
    <location>
        <begin position="1"/>
        <end position="11"/>
    </location>
</feature>
<feature type="compositionally biased region" description="Polar residues" evidence="1">
    <location>
        <begin position="66"/>
        <end position="81"/>
    </location>
</feature>
<feature type="compositionally biased region" description="Acidic residues" evidence="1">
    <location>
        <begin position="40"/>
        <end position="59"/>
    </location>
</feature>
<feature type="non-terminal residue" evidence="2">
    <location>
        <position position="180"/>
    </location>
</feature>
<protein>
    <submittedName>
        <fullName evidence="2">Uncharacterized protein</fullName>
    </submittedName>
</protein>
<evidence type="ECO:0000256" key="1">
    <source>
        <dbReference type="SAM" id="MobiDB-lite"/>
    </source>
</evidence>
<feature type="non-terminal residue" evidence="2">
    <location>
        <position position="1"/>
    </location>
</feature>
<dbReference type="EMBL" id="BKCJ011098804">
    <property type="protein sequence ID" value="GFC85220.1"/>
    <property type="molecule type" value="Genomic_DNA"/>
</dbReference>
<evidence type="ECO:0000313" key="2">
    <source>
        <dbReference type="EMBL" id="GFC85220.1"/>
    </source>
</evidence>
<feature type="region of interest" description="Disordered" evidence="1">
    <location>
        <begin position="1"/>
        <end position="89"/>
    </location>
</feature>
<sequence length="180" mass="20210">IVMDNPNSPNKSNEDILEENPVIPKQNHVEDAYDPNEMVDILDDEDLVDYDGDDEEPEEEPKQQIRHGNQFAQYPNPQPGNMNGWLEEDDDWDDDVERLMAPVTPPRATVADSIAIGEIHPRVATVGEQIQVMESYAVQVVSGLKEIKTRVQQVKSRVETYSSGQMAVPGQDEIIGLSQQ</sequence>
<reference evidence="2" key="1">
    <citation type="journal article" date="2019" name="Sci. Rep.">
        <title>Draft genome of Tanacetum cinerariifolium, the natural source of mosquito coil.</title>
        <authorList>
            <person name="Yamashiro T."/>
            <person name="Shiraishi A."/>
            <person name="Satake H."/>
            <person name="Nakayama K."/>
        </authorList>
    </citation>
    <scope>NUCLEOTIDE SEQUENCE</scope>
</reference>
<organism evidence="2">
    <name type="scientific">Tanacetum cinerariifolium</name>
    <name type="common">Dalmatian daisy</name>
    <name type="synonym">Chrysanthemum cinerariifolium</name>
    <dbReference type="NCBI Taxonomy" id="118510"/>
    <lineage>
        <taxon>Eukaryota</taxon>
        <taxon>Viridiplantae</taxon>
        <taxon>Streptophyta</taxon>
        <taxon>Embryophyta</taxon>
        <taxon>Tracheophyta</taxon>
        <taxon>Spermatophyta</taxon>
        <taxon>Magnoliopsida</taxon>
        <taxon>eudicotyledons</taxon>
        <taxon>Gunneridae</taxon>
        <taxon>Pentapetalae</taxon>
        <taxon>asterids</taxon>
        <taxon>campanulids</taxon>
        <taxon>Asterales</taxon>
        <taxon>Asteraceae</taxon>
        <taxon>Asteroideae</taxon>
        <taxon>Anthemideae</taxon>
        <taxon>Anthemidinae</taxon>
        <taxon>Tanacetum</taxon>
    </lineage>
</organism>
<gene>
    <name evidence="2" type="ORF">Tci_857190</name>
</gene>
<dbReference type="AlphaFoldDB" id="A0A699RFG3"/>
<name>A0A699RFG3_TANCI</name>